<organism evidence="4 5">
    <name type="scientific">Salipaludibacillus keqinensis</name>
    <dbReference type="NCBI Taxonomy" id="2045207"/>
    <lineage>
        <taxon>Bacteria</taxon>
        <taxon>Bacillati</taxon>
        <taxon>Bacillota</taxon>
        <taxon>Bacilli</taxon>
        <taxon>Bacillales</taxon>
        <taxon>Bacillaceae</taxon>
    </lineage>
</organism>
<reference evidence="4 5" key="1">
    <citation type="submission" date="2017-10" db="EMBL/GenBank/DDBJ databases">
        <title>Bacillus sp. nov., a halophilic bacterium isolated from a Keqin Lake.</title>
        <authorList>
            <person name="Wang H."/>
        </authorList>
    </citation>
    <scope>NUCLEOTIDE SEQUENCE [LARGE SCALE GENOMIC DNA]</scope>
    <source>
        <strain evidence="4 5">KQ-12</strain>
    </source>
</reference>
<feature type="transmembrane region" description="Helical" evidence="3">
    <location>
        <begin position="7"/>
        <end position="28"/>
    </location>
</feature>
<comment type="caution">
    <text evidence="4">The sequence shown here is derived from an EMBL/GenBank/DDBJ whole genome shotgun (WGS) entry which is preliminary data.</text>
</comment>
<dbReference type="AlphaFoldDB" id="A0A323TG40"/>
<dbReference type="PANTHER" id="PTHR37313">
    <property type="entry name" value="UPF0749 PROTEIN RV1825"/>
    <property type="match status" value="1"/>
</dbReference>
<keyword evidence="5" id="KW-1185">Reference proteome</keyword>
<keyword evidence="3" id="KW-0472">Membrane</keyword>
<name>A0A323TG40_9BACI</name>
<sequence>MRVKGNYVIFSLVMLLSGFLISFSFQYAKETDRNERYLSESQWEEEEKLRNDVLYEQQLNRELTDDIREVQNRIKGIEEDISNQELTYFNMVEDIDRLRMVTGEVAVKGEGIQITLEDADYVLGDENPNNYIVHEHHIQQVVDELFIAGAEAVAINGHRINHQSYIHCVGPVIEVDGEVSFAPFEVTAIGDQEMLDESLNLIGGVKDQLVNENVQVRIEKLSEIMLNPRFSERVEDT</sequence>
<accession>A0A323TG40</accession>
<proteinExistence type="inferred from homology"/>
<dbReference type="Pfam" id="PF05949">
    <property type="entry name" value="DUF881"/>
    <property type="match status" value="1"/>
</dbReference>
<dbReference type="OrthoDB" id="9776196at2"/>
<evidence type="ECO:0008006" key="6">
    <source>
        <dbReference type="Google" id="ProtNLM"/>
    </source>
</evidence>
<dbReference type="Proteomes" id="UP000248214">
    <property type="component" value="Unassembled WGS sequence"/>
</dbReference>
<dbReference type="Gene3D" id="3.30.70.1880">
    <property type="entry name" value="Protein of unknown function DUF881"/>
    <property type="match status" value="1"/>
</dbReference>
<evidence type="ECO:0000256" key="2">
    <source>
        <dbReference type="SAM" id="Coils"/>
    </source>
</evidence>
<evidence type="ECO:0000313" key="5">
    <source>
        <dbReference type="Proteomes" id="UP000248214"/>
    </source>
</evidence>
<gene>
    <name evidence="4" type="ORF">CR194_08550</name>
</gene>
<keyword evidence="3" id="KW-0812">Transmembrane</keyword>
<evidence type="ECO:0000256" key="3">
    <source>
        <dbReference type="SAM" id="Phobius"/>
    </source>
</evidence>
<dbReference type="EMBL" id="PDOD01000002">
    <property type="protein sequence ID" value="PYZ93236.1"/>
    <property type="molecule type" value="Genomic_DNA"/>
</dbReference>
<evidence type="ECO:0000313" key="4">
    <source>
        <dbReference type="EMBL" id="PYZ93236.1"/>
    </source>
</evidence>
<keyword evidence="2" id="KW-0175">Coiled coil</keyword>
<keyword evidence="3" id="KW-1133">Transmembrane helix</keyword>
<evidence type="ECO:0000256" key="1">
    <source>
        <dbReference type="ARBA" id="ARBA00009108"/>
    </source>
</evidence>
<dbReference type="PANTHER" id="PTHR37313:SF2">
    <property type="entry name" value="UPF0749 PROTEIN YLXX"/>
    <property type="match status" value="1"/>
</dbReference>
<dbReference type="InterPro" id="IPR010273">
    <property type="entry name" value="DUF881"/>
</dbReference>
<comment type="similarity">
    <text evidence="1">Belongs to the UPF0749 family.</text>
</comment>
<protein>
    <recommendedName>
        <fullName evidence="6">DUF881 domain-containing protein</fullName>
    </recommendedName>
</protein>
<feature type="coiled-coil region" evidence="2">
    <location>
        <begin position="60"/>
        <end position="87"/>
    </location>
</feature>